<dbReference type="EMBL" id="BEZZ01000887">
    <property type="protein sequence ID" value="GCC36809.1"/>
    <property type="molecule type" value="Genomic_DNA"/>
</dbReference>
<protein>
    <submittedName>
        <fullName evidence="2">Uncharacterized protein</fullName>
    </submittedName>
</protein>
<sequence>MLHVESRPSLDIQYKLASNNQTENGQSEQQHKAPEDLQPSLSEGSKVGASSFMTESSINTLTSKSNSLNLPPDTEGAGDRCDNKQNGI</sequence>
<gene>
    <name evidence="2" type="ORF">chiPu_0015309</name>
</gene>
<organism evidence="2 3">
    <name type="scientific">Chiloscyllium punctatum</name>
    <name type="common">Brownbanded bambooshark</name>
    <name type="synonym">Hemiscyllium punctatum</name>
    <dbReference type="NCBI Taxonomy" id="137246"/>
    <lineage>
        <taxon>Eukaryota</taxon>
        <taxon>Metazoa</taxon>
        <taxon>Chordata</taxon>
        <taxon>Craniata</taxon>
        <taxon>Vertebrata</taxon>
        <taxon>Chondrichthyes</taxon>
        <taxon>Elasmobranchii</taxon>
        <taxon>Galeomorphii</taxon>
        <taxon>Galeoidea</taxon>
        <taxon>Orectolobiformes</taxon>
        <taxon>Hemiscylliidae</taxon>
        <taxon>Chiloscyllium</taxon>
    </lineage>
</organism>
<name>A0A401T2C5_CHIPU</name>
<feature type="region of interest" description="Disordered" evidence="1">
    <location>
        <begin position="1"/>
        <end position="88"/>
    </location>
</feature>
<evidence type="ECO:0000313" key="2">
    <source>
        <dbReference type="EMBL" id="GCC36809.1"/>
    </source>
</evidence>
<accession>A0A401T2C5</accession>
<evidence type="ECO:0000313" key="3">
    <source>
        <dbReference type="Proteomes" id="UP000287033"/>
    </source>
</evidence>
<feature type="compositionally biased region" description="Basic and acidic residues" evidence="1">
    <location>
        <begin position="77"/>
        <end position="88"/>
    </location>
</feature>
<dbReference type="AlphaFoldDB" id="A0A401T2C5"/>
<proteinExistence type="predicted"/>
<comment type="caution">
    <text evidence="2">The sequence shown here is derived from an EMBL/GenBank/DDBJ whole genome shotgun (WGS) entry which is preliminary data.</text>
</comment>
<dbReference type="Proteomes" id="UP000287033">
    <property type="component" value="Unassembled WGS sequence"/>
</dbReference>
<reference evidence="2 3" key="1">
    <citation type="journal article" date="2018" name="Nat. Ecol. Evol.">
        <title>Shark genomes provide insights into elasmobranch evolution and the origin of vertebrates.</title>
        <authorList>
            <person name="Hara Y"/>
            <person name="Yamaguchi K"/>
            <person name="Onimaru K"/>
            <person name="Kadota M"/>
            <person name="Koyanagi M"/>
            <person name="Keeley SD"/>
            <person name="Tatsumi K"/>
            <person name="Tanaka K"/>
            <person name="Motone F"/>
            <person name="Kageyama Y"/>
            <person name="Nozu R"/>
            <person name="Adachi N"/>
            <person name="Nishimura O"/>
            <person name="Nakagawa R"/>
            <person name="Tanegashima C"/>
            <person name="Kiyatake I"/>
            <person name="Matsumoto R"/>
            <person name="Murakumo K"/>
            <person name="Nishida K"/>
            <person name="Terakita A"/>
            <person name="Kuratani S"/>
            <person name="Sato K"/>
            <person name="Hyodo S Kuraku.S."/>
        </authorList>
    </citation>
    <scope>NUCLEOTIDE SEQUENCE [LARGE SCALE GENOMIC DNA]</scope>
</reference>
<evidence type="ECO:0000256" key="1">
    <source>
        <dbReference type="SAM" id="MobiDB-lite"/>
    </source>
</evidence>
<feature type="compositionally biased region" description="Polar residues" evidence="1">
    <location>
        <begin position="16"/>
        <end position="28"/>
    </location>
</feature>
<keyword evidence="3" id="KW-1185">Reference proteome</keyword>
<feature type="compositionally biased region" description="Polar residues" evidence="1">
    <location>
        <begin position="51"/>
        <end position="69"/>
    </location>
</feature>